<dbReference type="AlphaFoldDB" id="A0A1Q3A6X5"/>
<dbReference type="OrthoDB" id="4040097at2759"/>
<evidence type="ECO:0000313" key="5">
    <source>
        <dbReference type="Proteomes" id="UP000187013"/>
    </source>
</evidence>
<reference evidence="4 5" key="1">
    <citation type="submission" date="2016-08" db="EMBL/GenBank/DDBJ databases">
        <title>Draft genome sequence of allopolyploid Zygosaccharomyces rouxii.</title>
        <authorList>
            <person name="Watanabe J."/>
            <person name="Uehara K."/>
            <person name="Mogi Y."/>
            <person name="Tsukioka Y."/>
        </authorList>
    </citation>
    <scope>NUCLEOTIDE SEQUENCE [LARGE SCALE GENOMIC DNA]</scope>
    <source>
        <strain evidence="4 5">NBRC 110957</strain>
    </source>
</reference>
<proteinExistence type="inferred from homology"/>
<evidence type="ECO:0000256" key="1">
    <source>
        <dbReference type="ARBA" id="ARBA00004123"/>
    </source>
</evidence>
<dbReference type="GO" id="GO:0031981">
    <property type="term" value="C:nuclear lumen"/>
    <property type="evidence" value="ECO:0007669"/>
    <property type="project" value="UniProtKB-ARBA"/>
</dbReference>
<sequence length="116" mass="12733">MASETPRLDPREITASEVPVFRLIAQVKSQPSENKLVLASPTEGGEMVTLTDVRVSMSKNFEVGSWQELVCRSSDNGDVGFLVLDAVACPFKTGEDISIEGVVALQRLCKRFPEIY</sequence>
<dbReference type="GO" id="GO:0006260">
    <property type="term" value="P:DNA replication"/>
    <property type="evidence" value="ECO:0007669"/>
    <property type="project" value="InterPro"/>
</dbReference>
<accession>A0A1Q3A6X5</accession>
<dbReference type="eggNOG" id="ENOG502S18S">
    <property type="taxonomic scope" value="Eukaryota"/>
</dbReference>
<comment type="subcellular location">
    <subcellularLocation>
        <location evidence="1">Nucleus</location>
    </subcellularLocation>
</comment>
<dbReference type="GO" id="GO:0003677">
    <property type="term" value="F:DNA binding"/>
    <property type="evidence" value="ECO:0007669"/>
    <property type="project" value="InterPro"/>
</dbReference>
<protein>
    <recommendedName>
        <fullName evidence="6">Replication factor A protein 3</fullName>
    </recommendedName>
</protein>
<dbReference type="GO" id="GO:0006310">
    <property type="term" value="P:DNA recombination"/>
    <property type="evidence" value="ECO:0007669"/>
    <property type="project" value="InterPro"/>
</dbReference>
<comment type="caution">
    <text evidence="4">The sequence shown here is derived from an EMBL/GenBank/DDBJ whole genome shotgun (WGS) entry which is preliminary data.</text>
</comment>
<evidence type="ECO:0008006" key="6">
    <source>
        <dbReference type="Google" id="ProtNLM"/>
    </source>
</evidence>
<evidence type="ECO:0000256" key="2">
    <source>
        <dbReference type="ARBA" id="ARBA00009761"/>
    </source>
</evidence>
<organism evidence="4 5">
    <name type="scientific">Zygosaccharomyces rouxii</name>
    <dbReference type="NCBI Taxonomy" id="4956"/>
    <lineage>
        <taxon>Eukaryota</taxon>
        <taxon>Fungi</taxon>
        <taxon>Dikarya</taxon>
        <taxon>Ascomycota</taxon>
        <taxon>Saccharomycotina</taxon>
        <taxon>Saccharomycetes</taxon>
        <taxon>Saccharomycetales</taxon>
        <taxon>Saccharomycetaceae</taxon>
        <taxon>Zygosaccharomyces</taxon>
    </lineage>
</organism>
<name>A0A1Q3A6X5_ZYGRO</name>
<gene>
    <name evidence="4" type="ORF">ZYGR_0AD05560</name>
</gene>
<evidence type="ECO:0000313" key="4">
    <source>
        <dbReference type="EMBL" id="GAV51373.1"/>
    </source>
</evidence>
<comment type="similarity">
    <text evidence="2">Belongs to the replication factor A protein 3 family.</text>
</comment>
<keyword evidence="3" id="KW-0539">Nucleus</keyword>
<dbReference type="GO" id="GO:0006281">
    <property type="term" value="P:DNA repair"/>
    <property type="evidence" value="ECO:0007669"/>
    <property type="project" value="InterPro"/>
</dbReference>
<dbReference type="Pfam" id="PF08661">
    <property type="entry name" value="Rep_fac-A_3"/>
    <property type="match status" value="1"/>
</dbReference>
<dbReference type="EMBL" id="BDGX01000030">
    <property type="protein sequence ID" value="GAV51373.1"/>
    <property type="molecule type" value="Genomic_DNA"/>
</dbReference>
<dbReference type="Proteomes" id="UP000187013">
    <property type="component" value="Unassembled WGS sequence"/>
</dbReference>
<evidence type="ECO:0000256" key="3">
    <source>
        <dbReference type="ARBA" id="ARBA00023242"/>
    </source>
</evidence>
<dbReference type="InterPro" id="IPR013970">
    <property type="entry name" value="Rfa2"/>
</dbReference>